<organism evidence="1 2">
    <name type="scientific">Pontibacter cellulosilyticus</name>
    <dbReference type="NCBI Taxonomy" id="1720253"/>
    <lineage>
        <taxon>Bacteria</taxon>
        <taxon>Pseudomonadati</taxon>
        <taxon>Bacteroidota</taxon>
        <taxon>Cytophagia</taxon>
        <taxon>Cytophagales</taxon>
        <taxon>Hymenobacteraceae</taxon>
        <taxon>Pontibacter</taxon>
    </lineage>
</organism>
<protein>
    <submittedName>
        <fullName evidence="1">Uncharacterized protein</fullName>
    </submittedName>
</protein>
<comment type="caution">
    <text evidence="1">The sequence shown here is derived from an EMBL/GenBank/DDBJ whole genome shotgun (WGS) entry which is preliminary data.</text>
</comment>
<sequence>MSVSLKKDSIIYVACPADFVTGGPEAMHQLIHKLRSMGYNAFMYYFPADHKSPVPERFKEYNISFKREIIDDENNILICPEITTKLFGSYKHIRKAIWWLSIDNYFVVLNDESKLSKIKSLVTGNYFFKFDDDNANEIFHFAQSEYAFQFLKAKGLKKIYPLSDYLNKSYLNNTATKEKLNQVLYNPKKGIEKTKILINSYPEISWVPLEKMTLDQVKDTLSKSKVYIDFGNHPGKDRLPREAAMNNCCVITGREGSANYTKDLPIPEEFKFENVASNKETIRDLILDCFNDFEEISKSFANYRQQIINEEQTFEEEIQNLFIVE</sequence>
<dbReference type="RefSeq" id="WP_187066067.1">
    <property type="nucleotide sequence ID" value="NZ_JACRVF010000001.1"/>
</dbReference>
<dbReference type="EMBL" id="JACRVF010000001">
    <property type="protein sequence ID" value="MBC5992107.1"/>
    <property type="molecule type" value="Genomic_DNA"/>
</dbReference>
<dbReference type="Proteomes" id="UP000603640">
    <property type="component" value="Unassembled WGS sequence"/>
</dbReference>
<name>A0A923SI08_9BACT</name>
<evidence type="ECO:0000313" key="2">
    <source>
        <dbReference type="Proteomes" id="UP000603640"/>
    </source>
</evidence>
<keyword evidence="2" id="KW-1185">Reference proteome</keyword>
<proteinExistence type="predicted"/>
<reference evidence="1" key="1">
    <citation type="submission" date="2020-08" db="EMBL/GenBank/DDBJ databases">
        <title>Pontibacter sp. SD6 16S ribosomal RNA gene Genome sequencing and assembly.</title>
        <authorList>
            <person name="Kang M."/>
        </authorList>
    </citation>
    <scope>NUCLEOTIDE SEQUENCE</scope>
    <source>
        <strain evidence="1">SD6</strain>
    </source>
</reference>
<dbReference type="AlphaFoldDB" id="A0A923SI08"/>
<evidence type="ECO:0000313" key="1">
    <source>
        <dbReference type="EMBL" id="MBC5992107.1"/>
    </source>
</evidence>
<gene>
    <name evidence="1" type="ORF">H8S84_04570</name>
</gene>
<accession>A0A923SI08</accession>